<accession>A0ABX8URV4</accession>
<dbReference type="Pfam" id="PF01663">
    <property type="entry name" value="Phosphodiest"/>
    <property type="match status" value="1"/>
</dbReference>
<dbReference type="InterPro" id="IPR002591">
    <property type="entry name" value="Phosphodiest/P_Trfase"/>
</dbReference>
<name>A0ABX8URV4_9BURK</name>
<feature type="region of interest" description="Disordered" evidence="1">
    <location>
        <begin position="1"/>
        <end position="24"/>
    </location>
</feature>
<dbReference type="PANTHER" id="PTHR10151:SF120">
    <property type="entry name" value="BIS(5'-ADENOSYL)-TRIPHOSPHATASE"/>
    <property type="match status" value="1"/>
</dbReference>
<keyword evidence="3" id="KW-1185">Reference proteome</keyword>
<dbReference type="Gene3D" id="3.40.720.10">
    <property type="entry name" value="Alkaline Phosphatase, subunit A"/>
    <property type="match status" value="2"/>
</dbReference>
<dbReference type="RefSeq" id="WP_219801180.1">
    <property type="nucleotide sequence ID" value="NZ_CP080096.1"/>
</dbReference>
<evidence type="ECO:0000313" key="2">
    <source>
        <dbReference type="EMBL" id="QYD71751.1"/>
    </source>
</evidence>
<organism evidence="2 3">
    <name type="scientific">Paraburkholderia edwinii</name>
    <dbReference type="NCBI Taxonomy" id="2861782"/>
    <lineage>
        <taxon>Bacteria</taxon>
        <taxon>Pseudomonadati</taxon>
        <taxon>Pseudomonadota</taxon>
        <taxon>Betaproteobacteria</taxon>
        <taxon>Burkholderiales</taxon>
        <taxon>Burkholderiaceae</taxon>
        <taxon>Paraburkholderia</taxon>
    </lineage>
</organism>
<gene>
    <name evidence="2" type="ORF">KZJ38_32750</name>
</gene>
<reference evidence="2 3" key="1">
    <citation type="submission" date="2021-07" db="EMBL/GenBank/DDBJ databases">
        <title>Paraburkholderia edwinii protects Aspergillus sp. from phenazines by acting as a toxin sponge.</title>
        <authorList>
            <person name="Dahlstrom K.M."/>
            <person name="Newman D.K."/>
        </authorList>
    </citation>
    <scope>NUCLEOTIDE SEQUENCE [LARGE SCALE GENOMIC DNA]</scope>
    <source>
        <strain evidence="2 3">Pe01</strain>
    </source>
</reference>
<dbReference type="EMBL" id="CP080096">
    <property type="protein sequence ID" value="QYD71751.1"/>
    <property type="molecule type" value="Genomic_DNA"/>
</dbReference>
<evidence type="ECO:0000256" key="1">
    <source>
        <dbReference type="SAM" id="MobiDB-lite"/>
    </source>
</evidence>
<protein>
    <submittedName>
        <fullName evidence="2">Alkaline phosphatase family protein</fullName>
    </submittedName>
</protein>
<dbReference type="InterPro" id="IPR017850">
    <property type="entry name" value="Alkaline_phosphatase_core_sf"/>
</dbReference>
<dbReference type="SUPFAM" id="SSF53649">
    <property type="entry name" value="Alkaline phosphatase-like"/>
    <property type="match status" value="1"/>
</dbReference>
<proteinExistence type="predicted"/>
<evidence type="ECO:0000313" key="3">
    <source>
        <dbReference type="Proteomes" id="UP000826462"/>
    </source>
</evidence>
<feature type="region of interest" description="Disordered" evidence="1">
    <location>
        <begin position="456"/>
        <end position="477"/>
    </location>
</feature>
<sequence length="477" mass="50445">MSAATDHALPDRKGEAGVAHPAPAPLQSQTRRAVFICCDALGRDWIDAELTPTLHALAHEGLWCADHHAVFPSVTRVSAASVATGCRPDRHGLHGNRMGLAENGKLRVYDVGAPDFRTHLRRATGTTLRVPTLAERVVAHGGFIAMSNVSPGAAYFLDPEHFGHVYHRAGSFAPGGEPIVGAAALGIGQDFAGDWAMTQRFCTEVLTWRRPAVAVLWLAHPDATLHGAPLGSPVHRDALRHADRCVAEVLYTVRRQREQGENVLLLAGSDHGQETIAGSVDLDAWLRAQGLAREVDACHIAVAGQGTAALLYATEAGRHALGGVLERLSHEPWVDAVETGDALRARGLDARDGIVAAVNMARVAGGNAHGVRGMRWTVDEPGKTKVPGHGEHGGWGADETRPFLIVDHAGMAPAVIDQPTGLVDIAPTVLDFLGLPYGDVDGRSLLERVGADGADGAFSDARADAQSATHAKARPRD</sequence>
<dbReference type="PANTHER" id="PTHR10151">
    <property type="entry name" value="ECTONUCLEOTIDE PYROPHOSPHATASE/PHOSPHODIESTERASE"/>
    <property type="match status" value="1"/>
</dbReference>
<dbReference type="Proteomes" id="UP000826462">
    <property type="component" value="Chromosome 2"/>
</dbReference>